<dbReference type="EMBL" id="CAJVPM010002029">
    <property type="protein sequence ID" value="CAG8478802.1"/>
    <property type="molecule type" value="Genomic_DNA"/>
</dbReference>
<accession>A0ACA9KK87</accession>
<evidence type="ECO:0000313" key="1">
    <source>
        <dbReference type="EMBL" id="CAG8478802.1"/>
    </source>
</evidence>
<keyword evidence="2" id="KW-1185">Reference proteome</keyword>
<evidence type="ECO:0000313" key="2">
    <source>
        <dbReference type="Proteomes" id="UP000789860"/>
    </source>
</evidence>
<organism evidence="1 2">
    <name type="scientific">Scutellospora calospora</name>
    <dbReference type="NCBI Taxonomy" id="85575"/>
    <lineage>
        <taxon>Eukaryota</taxon>
        <taxon>Fungi</taxon>
        <taxon>Fungi incertae sedis</taxon>
        <taxon>Mucoromycota</taxon>
        <taxon>Glomeromycotina</taxon>
        <taxon>Glomeromycetes</taxon>
        <taxon>Diversisporales</taxon>
        <taxon>Gigasporaceae</taxon>
        <taxon>Scutellospora</taxon>
    </lineage>
</organism>
<protein>
    <submittedName>
        <fullName evidence="1">3975_t:CDS:1</fullName>
    </submittedName>
</protein>
<reference evidence="1" key="1">
    <citation type="submission" date="2021-06" db="EMBL/GenBank/DDBJ databases">
        <authorList>
            <person name="Kallberg Y."/>
            <person name="Tangrot J."/>
            <person name="Rosling A."/>
        </authorList>
    </citation>
    <scope>NUCLEOTIDE SEQUENCE</scope>
    <source>
        <strain evidence="1">AU212A</strain>
    </source>
</reference>
<sequence length="145" mass="16633">MTNSEMSQNVSKKMRYSTKFGVLKKALNLAISLECDDKLLDILHQFIGDKQKLSTNYLISNNNKKNDATENQKFDNLYISIQVADPLVSIFKESNNTYTEIDQDTKFLTNNQVQEGVVNKYKCRICSSLEHNAQNKKKCLQQNSV</sequence>
<proteinExistence type="predicted"/>
<comment type="caution">
    <text evidence="1">The sequence shown here is derived from an EMBL/GenBank/DDBJ whole genome shotgun (WGS) entry which is preliminary data.</text>
</comment>
<dbReference type="Proteomes" id="UP000789860">
    <property type="component" value="Unassembled WGS sequence"/>
</dbReference>
<gene>
    <name evidence="1" type="ORF">SCALOS_LOCUS2342</name>
</gene>
<name>A0ACA9KK87_9GLOM</name>